<reference evidence="1 2" key="1">
    <citation type="submission" date="2024-01" db="EMBL/GenBank/DDBJ databases">
        <title>Complete genome sequence of Citroniella saccharovorans strain M6.X9, isolated from human fecal sample.</title>
        <authorList>
            <person name="Cheng G."/>
            <person name="Westerholm M."/>
            <person name="Schnurer A."/>
        </authorList>
    </citation>
    <scope>NUCLEOTIDE SEQUENCE [LARGE SCALE GENOMIC DNA]</scope>
    <source>
        <strain evidence="1 2">DSM 29873</strain>
    </source>
</reference>
<dbReference type="EMBL" id="JAYKOT010000003">
    <property type="protein sequence ID" value="MEB3429403.1"/>
    <property type="molecule type" value="Genomic_DNA"/>
</dbReference>
<protein>
    <submittedName>
        <fullName evidence="1">Cell wall-binding repeat-containing protein</fullName>
    </submittedName>
</protein>
<dbReference type="Pfam" id="PF04122">
    <property type="entry name" value="CW_binding_2"/>
    <property type="match status" value="1"/>
</dbReference>
<keyword evidence="2" id="KW-1185">Reference proteome</keyword>
<comment type="caution">
    <text evidence="1">The sequence shown here is derived from an EMBL/GenBank/DDBJ whole genome shotgun (WGS) entry which is preliminary data.</text>
</comment>
<name>A0AAW9MWV8_9FIRM</name>
<sequence>MAGEDRFETAVKIAKEKFAGRESIFLANGHVFADALVISPVAGLLDMPILLTNADTAPKSLTEYIEEENIKAITAVGGQRMVSDKVLEELTK</sequence>
<organism evidence="1 2">
    <name type="scientific">Citroniella saccharovorans</name>
    <dbReference type="NCBI Taxonomy" id="2053367"/>
    <lineage>
        <taxon>Bacteria</taxon>
        <taxon>Bacillati</taxon>
        <taxon>Bacillota</taxon>
        <taxon>Tissierellia</taxon>
        <taxon>Tissierellales</taxon>
        <taxon>Peptoniphilaceae</taxon>
        <taxon>Citroniella</taxon>
    </lineage>
</organism>
<gene>
    <name evidence="1" type="ORF">VLK81_05135</name>
</gene>
<proteinExistence type="predicted"/>
<dbReference type="AlphaFoldDB" id="A0AAW9MWV8"/>
<evidence type="ECO:0000313" key="2">
    <source>
        <dbReference type="Proteomes" id="UP001357733"/>
    </source>
</evidence>
<dbReference type="InterPro" id="IPR007253">
    <property type="entry name" value="Cell_wall-bd_2"/>
</dbReference>
<dbReference type="Proteomes" id="UP001357733">
    <property type="component" value="Unassembled WGS sequence"/>
</dbReference>
<accession>A0AAW9MWV8</accession>
<evidence type="ECO:0000313" key="1">
    <source>
        <dbReference type="EMBL" id="MEB3429403.1"/>
    </source>
</evidence>